<feature type="transmembrane region" description="Helical" evidence="14">
    <location>
        <begin position="250"/>
        <end position="272"/>
    </location>
</feature>
<dbReference type="PANTHER" id="PTHR46473">
    <property type="entry name" value="GH08155P"/>
    <property type="match status" value="1"/>
</dbReference>
<dbReference type="Proteomes" id="UP001369086">
    <property type="component" value="Unassembled WGS sequence"/>
</dbReference>
<dbReference type="InterPro" id="IPR000483">
    <property type="entry name" value="Cys-rich_flank_reg_C"/>
</dbReference>
<evidence type="ECO:0000256" key="9">
    <source>
        <dbReference type="ARBA" id="ARBA00023065"/>
    </source>
</evidence>
<organism evidence="18 19">
    <name type="scientific">Huso huso</name>
    <name type="common">Beluga</name>
    <name type="synonym">Acipenser huso</name>
    <dbReference type="NCBI Taxonomy" id="61971"/>
    <lineage>
        <taxon>Eukaryota</taxon>
        <taxon>Metazoa</taxon>
        <taxon>Chordata</taxon>
        <taxon>Craniata</taxon>
        <taxon>Vertebrata</taxon>
        <taxon>Euteleostomi</taxon>
        <taxon>Actinopterygii</taxon>
        <taxon>Chondrostei</taxon>
        <taxon>Acipenseriformes</taxon>
        <taxon>Acipenseridae</taxon>
        <taxon>Huso</taxon>
    </lineage>
</organism>
<evidence type="ECO:0000256" key="4">
    <source>
        <dbReference type="ARBA" id="ARBA00022614"/>
    </source>
</evidence>
<keyword evidence="9" id="KW-0406">Ion transport</keyword>
<keyword evidence="2" id="KW-0813">Transport</keyword>
<dbReference type="PROSITE" id="PS51450">
    <property type="entry name" value="LRR"/>
    <property type="match status" value="1"/>
</dbReference>
<dbReference type="PANTHER" id="PTHR46473:SF4">
    <property type="entry name" value="LEUCINE-RICH REPEAT-CONTAINING PROTEIN 38"/>
    <property type="match status" value="1"/>
</dbReference>
<dbReference type="InterPro" id="IPR003591">
    <property type="entry name" value="Leu-rich_rpt_typical-subtyp"/>
</dbReference>
<dbReference type="SUPFAM" id="SSF52058">
    <property type="entry name" value="L domain-like"/>
    <property type="match status" value="1"/>
</dbReference>
<sequence length="294" mass="32353">MLSCCRWLQPLVQASLLLCSALLNHGQLCPTPCLCPDPHTVDCSGQGLGSLPDFIPLNVRRLLLSGNFIDQIPADFLVLYSDLVCLDLRNNSLSAIEPGTFSTSSKLVFLDLGWNNLTEIPAGTFLESGSLIKLRLDSNPYLSSISEDAFLGLTSLRELELESNALSSMKVASLSQLSSLKVLRLEDNPWVCNCNFANLYAWLMENLDRLPRGVDGMQCSVPLDGRRVNLSQLSEDSFQGCQLTLTLTDYLIIIFSGISVSVAAIMTSFFLASTVHCFQRWSKANKTDEEEGED</sequence>
<keyword evidence="3" id="KW-1003">Cell membrane</keyword>
<protein>
    <submittedName>
        <fullName evidence="18">Leucine-rich repeat-containing protein 38-like</fullName>
    </submittedName>
</protein>
<dbReference type="EMBL" id="JAHFZB010000029">
    <property type="protein sequence ID" value="KAK6472397.1"/>
    <property type="molecule type" value="Genomic_DNA"/>
</dbReference>
<keyword evidence="6 15" id="KW-0732">Signal</keyword>
<feature type="domain" description="LRRNT" evidence="16">
    <location>
        <begin position="28"/>
        <end position="61"/>
    </location>
</feature>
<comment type="subunit">
    <text evidence="13">Interacts with KCNMA1.</text>
</comment>
<dbReference type="Gene3D" id="3.80.10.10">
    <property type="entry name" value="Ribonuclease Inhibitor"/>
    <property type="match status" value="1"/>
</dbReference>
<evidence type="ECO:0000313" key="18">
    <source>
        <dbReference type="EMBL" id="KAK6472397.1"/>
    </source>
</evidence>
<gene>
    <name evidence="18" type="ORF">HHUSO_G28120</name>
</gene>
<keyword evidence="19" id="KW-1185">Reference proteome</keyword>
<feature type="signal peptide" evidence="15">
    <location>
        <begin position="1"/>
        <end position="26"/>
    </location>
</feature>
<feature type="chain" id="PRO_5046068416" evidence="15">
    <location>
        <begin position="27"/>
        <end position="294"/>
    </location>
</feature>
<keyword evidence="10 14" id="KW-0472">Membrane</keyword>
<dbReference type="Pfam" id="PF13855">
    <property type="entry name" value="LRR_8"/>
    <property type="match status" value="1"/>
</dbReference>
<keyword evidence="5 14" id="KW-0812">Transmembrane</keyword>
<evidence type="ECO:0000256" key="7">
    <source>
        <dbReference type="ARBA" id="ARBA00022737"/>
    </source>
</evidence>
<evidence type="ECO:0000259" key="17">
    <source>
        <dbReference type="SMART" id="SM00082"/>
    </source>
</evidence>
<evidence type="ECO:0000256" key="1">
    <source>
        <dbReference type="ARBA" id="ARBA00004162"/>
    </source>
</evidence>
<dbReference type="SMART" id="SM00013">
    <property type="entry name" value="LRRNT"/>
    <property type="match status" value="1"/>
</dbReference>
<evidence type="ECO:0000256" key="3">
    <source>
        <dbReference type="ARBA" id="ARBA00022475"/>
    </source>
</evidence>
<comment type="caution">
    <text evidence="18">The sequence shown here is derived from an EMBL/GenBank/DDBJ whole genome shotgun (WGS) entry which is preliminary data.</text>
</comment>
<keyword evidence="8 14" id="KW-1133">Transmembrane helix</keyword>
<dbReference type="Pfam" id="PF00560">
    <property type="entry name" value="LRR_1"/>
    <property type="match status" value="1"/>
</dbReference>
<evidence type="ECO:0000256" key="5">
    <source>
        <dbReference type="ARBA" id="ARBA00022692"/>
    </source>
</evidence>
<name>A0ABR0YIE7_HUSHU</name>
<dbReference type="InterPro" id="IPR001611">
    <property type="entry name" value="Leu-rich_rpt"/>
</dbReference>
<evidence type="ECO:0000256" key="15">
    <source>
        <dbReference type="SAM" id="SignalP"/>
    </source>
</evidence>
<keyword evidence="11" id="KW-1015">Disulfide bond</keyword>
<evidence type="ECO:0000256" key="10">
    <source>
        <dbReference type="ARBA" id="ARBA00023136"/>
    </source>
</evidence>
<dbReference type="InterPro" id="IPR000372">
    <property type="entry name" value="LRRNT"/>
</dbReference>
<keyword evidence="4" id="KW-0433">Leucine-rich repeat</keyword>
<accession>A0ABR0YIE7</accession>
<comment type="subcellular location">
    <subcellularLocation>
        <location evidence="1">Cell membrane</location>
        <topology evidence="1">Single-pass membrane protein</topology>
    </subcellularLocation>
</comment>
<evidence type="ECO:0000313" key="19">
    <source>
        <dbReference type="Proteomes" id="UP001369086"/>
    </source>
</evidence>
<feature type="domain" description="LRRCT" evidence="17">
    <location>
        <begin position="188"/>
        <end position="242"/>
    </location>
</feature>
<keyword evidence="12" id="KW-0407">Ion channel</keyword>
<proteinExistence type="predicted"/>
<dbReference type="InterPro" id="IPR051432">
    <property type="entry name" value="KCNMA1_auxiliary"/>
</dbReference>
<evidence type="ECO:0000256" key="12">
    <source>
        <dbReference type="ARBA" id="ARBA00023303"/>
    </source>
</evidence>
<evidence type="ECO:0000256" key="6">
    <source>
        <dbReference type="ARBA" id="ARBA00022729"/>
    </source>
</evidence>
<dbReference type="SMART" id="SM00082">
    <property type="entry name" value="LRRCT"/>
    <property type="match status" value="1"/>
</dbReference>
<reference evidence="18 19" key="1">
    <citation type="submission" date="2021-05" db="EMBL/GenBank/DDBJ databases">
        <authorList>
            <person name="Zahm M."/>
            <person name="Klopp C."/>
            <person name="Cabau C."/>
            <person name="Kuhl H."/>
            <person name="Suciu R."/>
            <person name="Ciorpac M."/>
            <person name="Holostenco D."/>
            <person name="Gessner J."/>
            <person name="Wuertz S."/>
            <person name="Hohne C."/>
            <person name="Stock M."/>
            <person name="Gislard M."/>
            <person name="Lluch J."/>
            <person name="Milhes M."/>
            <person name="Lampietro C."/>
            <person name="Lopez Roques C."/>
            <person name="Donnadieu C."/>
            <person name="Du K."/>
            <person name="Schartl M."/>
            <person name="Guiguen Y."/>
        </authorList>
    </citation>
    <scope>NUCLEOTIDE SEQUENCE [LARGE SCALE GENOMIC DNA]</scope>
    <source>
        <strain evidence="18">Hh-F2</strain>
        <tissue evidence="18">Blood</tissue>
    </source>
</reference>
<evidence type="ECO:0000256" key="2">
    <source>
        <dbReference type="ARBA" id="ARBA00022448"/>
    </source>
</evidence>
<evidence type="ECO:0000256" key="14">
    <source>
        <dbReference type="SAM" id="Phobius"/>
    </source>
</evidence>
<evidence type="ECO:0000259" key="16">
    <source>
        <dbReference type="SMART" id="SM00013"/>
    </source>
</evidence>
<evidence type="ECO:0000256" key="13">
    <source>
        <dbReference type="ARBA" id="ARBA00038736"/>
    </source>
</evidence>
<evidence type="ECO:0000256" key="8">
    <source>
        <dbReference type="ARBA" id="ARBA00022989"/>
    </source>
</evidence>
<keyword evidence="7" id="KW-0677">Repeat</keyword>
<dbReference type="SMART" id="SM00369">
    <property type="entry name" value="LRR_TYP"/>
    <property type="match status" value="3"/>
</dbReference>
<evidence type="ECO:0000256" key="11">
    <source>
        <dbReference type="ARBA" id="ARBA00023157"/>
    </source>
</evidence>
<dbReference type="InterPro" id="IPR032675">
    <property type="entry name" value="LRR_dom_sf"/>
</dbReference>